<evidence type="ECO:0000256" key="2">
    <source>
        <dbReference type="SAM" id="Phobius"/>
    </source>
</evidence>
<keyword evidence="2" id="KW-1133">Transmembrane helix</keyword>
<dbReference type="EMBL" id="SHLD01000001">
    <property type="protein sequence ID" value="RZU73354.1"/>
    <property type="molecule type" value="Genomic_DNA"/>
</dbReference>
<name>A0A4Q8B6U1_9ACTN</name>
<keyword evidence="2" id="KW-0472">Membrane</keyword>
<feature type="transmembrane region" description="Helical" evidence="2">
    <location>
        <begin position="20"/>
        <end position="41"/>
    </location>
</feature>
<comment type="caution">
    <text evidence="3">The sequence shown here is derived from an EMBL/GenBank/DDBJ whole genome shotgun (WGS) entry which is preliminary data.</text>
</comment>
<keyword evidence="2" id="KW-0812">Transmembrane</keyword>
<organism evidence="3 4">
    <name type="scientific">Micromonospora kangleipakensis</name>
    <dbReference type="NCBI Taxonomy" id="1077942"/>
    <lineage>
        <taxon>Bacteria</taxon>
        <taxon>Bacillati</taxon>
        <taxon>Actinomycetota</taxon>
        <taxon>Actinomycetes</taxon>
        <taxon>Micromonosporales</taxon>
        <taxon>Micromonosporaceae</taxon>
        <taxon>Micromonospora</taxon>
    </lineage>
</organism>
<evidence type="ECO:0000313" key="3">
    <source>
        <dbReference type="EMBL" id="RZU73354.1"/>
    </source>
</evidence>
<sequence length="97" mass="10289">MLTTAQVLAENNFGDTRTGGLAGPMGLFLIVLLATVTILLIRNMNARLRRLPERFPEQAGPADLGRTDGTVVDPTDGTAAQESPTDAPNGSQQRRNG</sequence>
<feature type="region of interest" description="Disordered" evidence="1">
    <location>
        <begin position="52"/>
        <end position="97"/>
    </location>
</feature>
<proteinExistence type="predicted"/>
<feature type="compositionally biased region" description="Low complexity" evidence="1">
    <location>
        <begin position="67"/>
        <end position="78"/>
    </location>
</feature>
<accession>A0A4Q8B6U1</accession>
<keyword evidence="4" id="KW-1185">Reference proteome</keyword>
<evidence type="ECO:0000256" key="1">
    <source>
        <dbReference type="SAM" id="MobiDB-lite"/>
    </source>
</evidence>
<dbReference type="RefSeq" id="WP_130331803.1">
    <property type="nucleotide sequence ID" value="NZ_SHLD01000001.1"/>
</dbReference>
<dbReference type="AlphaFoldDB" id="A0A4Q8B6U1"/>
<evidence type="ECO:0000313" key="4">
    <source>
        <dbReference type="Proteomes" id="UP000294114"/>
    </source>
</evidence>
<gene>
    <name evidence="3" type="ORF">EV384_1757</name>
</gene>
<dbReference type="Proteomes" id="UP000294114">
    <property type="component" value="Unassembled WGS sequence"/>
</dbReference>
<reference evidence="3 4" key="1">
    <citation type="submission" date="2019-02" db="EMBL/GenBank/DDBJ databases">
        <title>Sequencing the genomes of 1000 actinobacteria strains.</title>
        <authorList>
            <person name="Klenk H.-P."/>
        </authorList>
    </citation>
    <scope>NUCLEOTIDE SEQUENCE [LARGE SCALE GENOMIC DNA]</scope>
    <source>
        <strain evidence="3 4">DSM 45612</strain>
    </source>
</reference>
<feature type="compositionally biased region" description="Polar residues" evidence="1">
    <location>
        <begin position="80"/>
        <end position="97"/>
    </location>
</feature>
<protein>
    <submittedName>
        <fullName evidence="3">Uncharacterized protein</fullName>
    </submittedName>
</protein>